<gene>
    <name evidence="1" type="ORF">BBM1114_05890</name>
</gene>
<dbReference type="EMBL" id="AVQC01000009">
    <property type="protein sequence ID" value="KOA65650.1"/>
    <property type="molecule type" value="Genomic_DNA"/>
</dbReference>
<proteinExistence type="predicted"/>
<evidence type="ECO:0000313" key="2">
    <source>
        <dbReference type="Proteomes" id="UP000036802"/>
    </source>
</evidence>
<reference evidence="1 2" key="1">
    <citation type="journal article" date="2015" name="Int J Genomics">
        <title>Comparative Genomics Revealed Genetic Diversity and Species/Strain-Level Differences in Carbohydrate Metabolism of Three Probiotic Bifidobacterial Species.</title>
        <authorList>
            <person name="Odamaki T."/>
            <person name="Horigome A."/>
            <person name="Sugahara H."/>
            <person name="Hashikura N."/>
            <person name="Minami J."/>
            <person name="Xiao J.Z."/>
            <person name="Abe F."/>
        </authorList>
    </citation>
    <scope>NUCLEOTIDE SEQUENCE [LARGE SCALE GENOMIC DNA]</scope>
    <source>
        <strain evidence="1 2">MCC 1114</strain>
    </source>
</reference>
<protein>
    <submittedName>
        <fullName evidence="1">Uncharacterized protein</fullName>
    </submittedName>
</protein>
<organism evidence="1 2">
    <name type="scientific">Bifidobacterium breve MCC 1114</name>
    <dbReference type="NCBI Taxonomy" id="1365964"/>
    <lineage>
        <taxon>Bacteria</taxon>
        <taxon>Bacillati</taxon>
        <taxon>Actinomycetota</taxon>
        <taxon>Actinomycetes</taxon>
        <taxon>Bifidobacteriales</taxon>
        <taxon>Bifidobacteriaceae</taxon>
        <taxon>Bifidobacterium</taxon>
    </lineage>
</organism>
<dbReference type="PATRIC" id="fig|1365964.3.peg.1187"/>
<name>A0A0L7D0Y5_BIFBR</name>
<accession>A0A0L7D0Y5</accession>
<dbReference type="AlphaFoldDB" id="A0A0L7D0Y5"/>
<sequence>MFTLIGFLAVFFQVNGDEDELEVGEEGLVEPVVAGGGLAVVSSCG</sequence>
<evidence type="ECO:0000313" key="1">
    <source>
        <dbReference type="EMBL" id="KOA65650.1"/>
    </source>
</evidence>
<dbReference type="Proteomes" id="UP000036802">
    <property type="component" value="Unassembled WGS sequence"/>
</dbReference>
<comment type="caution">
    <text evidence="1">The sequence shown here is derived from an EMBL/GenBank/DDBJ whole genome shotgun (WGS) entry which is preliminary data.</text>
</comment>